<name>A0A2T4C8X0_TRILO</name>
<dbReference type="PANTHER" id="PTHR21337:SF0">
    <property type="entry name" value="PHOSPHO-2-DEHYDRO-3-DEOXYHEPTONATE ALDOLASE"/>
    <property type="match status" value="1"/>
</dbReference>
<comment type="cofactor">
    <cofactor evidence="5">
        <name>Mn(2+)</name>
        <dbReference type="ChEBI" id="CHEBI:29035"/>
    </cofactor>
    <cofactor evidence="5">
        <name>Co(2+)</name>
        <dbReference type="ChEBI" id="CHEBI:48828"/>
    </cofactor>
    <cofactor evidence="5">
        <name>Cd(2+)</name>
        <dbReference type="ChEBI" id="CHEBI:48775"/>
    </cofactor>
    <text evidence="5">Binds 1 divalent cation per subunit. The enzyme is active with manganese, cobalt or cadmium ions.</text>
</comment>
<feature type="binding site" evidence="5">
    <location>
        <position position="314"/>
    </location>
    <ligand>
        <name>phosphoenolpyruvate</name>
        <dbReference type="ChEBI" id="CHEBI:58702"/>
    </ligand>
</feature>
<keyword evidence="5" id="KW-0170">Cobalt</keyword>
<keyword evidence="6" id="KW-0028">Amino-acid biosynthesis</keyword>
<dbReference type="GO" id="GO:0008652">
    <property type="term" value="P:amino acid biosynthetic process"/>
    <property type="evidence" value="ECO:0007669"/>
    <property type="project" value="UniProtKB-KW"/>
</dbReference>
<dbReference type="STRING" id="983965.A0A2T4C8X0"/>
<evidence type="ECO:0000256" key="1">
    <source>
        <dbReference type="ARBA" id="ARBA00004688"/>
    </source>
</evidence>
<dbReference type="GO" id="GO:0009073">
    <property type="term" value="P:aromatic amino acid family biosynthetic process"/>
    <property type="evidence" value="ECO:0007669"/>
    <property type="project" value="UniProtKB-KW"/>
</dbReference>
<comment type="catalytic activity">
    <reaction evidence="4 6">
        <text>D-erythrose 4-phosphate + phosphoenolpyruvate + H2O = 7-phospho-2-dehydro-3-deoxy-D-arabino-heptonate + phosphate</text>
        <dbReference type="Rhea" id="RHEA:14717"/>
        <dbReference type="ChEBI" id="CHEBI:15377"/>
        <dbReference type="ChEBI" id="CHEBI:16897"/>
        <dbReference type="ChEBI" id="CHEBI:43474"/>
        <dbReference type="ChEBI" id="CHEBI:58394"/>
        <dbReference type="ChEBI" id="CHEBI:58702"/>
        <dbReference type="EC" id="2.5.1.54"/>
    </reaction>
</comment>
<keyword evidence="5" id="KW-0464">Manganese</keyword>
<dbReference type="PANTHER" id="PTHR21337">
    <property type="entry name" value="PHOSPHO-2-DEHYDRO-3-DEOXYHEPTONATE ALDOLASE 1, 2"/>
    <property type="match status" value="1"/>
</dbReference>
<organism evidence="7 8">
    <name type="scientific">Trichoderma longibrachiatum ATCC 18648</name>
    <dbReference type="NCBI Taxonomy" id="983965"/>
    <lineage>
        <taxon>Eukaryota</taxon>
        <taxon>Fungi</taxon>
        <taxon>Dikarya</taxon>
        <taxon>Ascomycota</taxon>
        <taxon>Pezizomycotina</taxon>
        <taxon>Sordariomycetes</taxon>
        <taxon>Hypocreomycetidae</taxon>
        <taxon>Hypocreales</taxon>
        <taxon>Hypocreaceae</taxon>
        <taxon>Trichoderma</taxon>
    </lineage>
</organism>
<reference evidence="7 8" key="1">
    <citation type="submission" date="2016-07" db="EMBL/GenBank/DDBJ databases">
        <title>Multiple horizontal gene transfer events from other fungi enriched the ability of initially mycotrophic Trichoderma (Ascomycota) to feed on dead plant biomass.</title>
        <authorList>
            <consortium name="DOE Joint Genome Institute"/>
            <person name="Aerts A."/>
            <person name="Atanasova L."/>
            <person name="Chenthamara K."/>
            <person name="Zhang J."/>
            <person name="Grujic M."/>
            <person name="Henrissat B."/>
            <person name="Kuo A."/>
            <person name="Salamov A."/>
            <person name="Lipzen A."/>
            <person name="Labutti K."/>
            <person name="Barry K."/>
            <person name="Miao Y."/>
            <person name="Rahimi M.J."/>
            <person name="Shen Q."/>
            <person name="Grigoriev I.V."/>
            <person name="Kubicek C.P."/>
            <person name="Druzhinina I.S."/>
        </authorList>
    </citation>
    <scope>NUCLEOTIDE SEQUENCE [LARGE SCALE GENOMIC DNA]</scope>
    <source>
        <strain evidence="7 8">ATCC 18648</strain>
    </source>
</reference>
<feature type="binding site" evidence="5">
    <location>
        <position position="418"/>
    </location>
    <ligand>
        <name>Mn(2+)</name>
        <dbReference type="ChEBI" id="CHEBI:29035"/>
    </ligand>
</feature>
<feature type="binding site" evidence="5">
    <location>
        <position position="145"/>
    </location>
    <ligand>
        <name>phosphoenolpyruvate</name>
        <dbReference type="ChEBI" id="CHEBI:58702"/>
    </ligand>
</feature>
<evidence type="ECO:0000313" key="7">
    <source>
        <dbReference type="EMBL" id="PTB78021.1"/>
    </source>
</evidence>
<dbReference type="SUPFAM" id="SSF51569">
    <property type="entry name" value="Aldolase"/>
    <property type="match status" value="1"/>
</dbReference>
<evidence type="ECO:0000313" key="8">
    <source>
        <dbReference type="Proteomes" id="UP000240760"/>
    </source>
</evidence>
<dbReference type="GO" id="GO:0009423">
    <property type="term" value="P:chorismate biosynthetic process"/>
    <property type="evidence" value="ECO:0007669"/>
    <property type="project" value="UniProtKB-UniPathway"/>
</dbReference>
<comment type="pathway">
    <text evidence="1 6">Metabolic intermediate biosynthesis; chorismate biosynthesis; chorismate from D-erythrose 4-phosphate and phosphoenolpyruvate: step 1/7.</text>
</comment>
<feature type="binding site" evidence="5">
    <location>
        <begin position="259"/>
        <end position="260"/>
    </location>
    <ligand>
        <name>phosphoenolpyruvate</name>
        <dbReference type="ChEBI" id="CHEBI:58702"/>
    </ligand>
</feature>
<protein>
    <recommendedName>
        <fullName evidence="6">Phospho-2-dehydro-3-deoxyheptonate aldolase</fullName>
        <ecNumber evidence="6">2.5.1.54</ecNumber>
    </recommendedName>
</protein>
<dbReference type="InterPro" id="IPR002480">
    <property type="entry name" value="DAHP_synth_2"/>
</dbReference>
<dbReference type="OrthoDB" id="2338at2759"/>
<comment type="similarity">
    <text evidence="2 6">Belongs to the class-II DAHP synthase family.</text>
</comment>
<keyword evidence="3 6" id="KW-0808">Transferase</keyword>
<feature type="binding site" evidence="5">
    <location>
        <position position="388"/>
    </location>
    <ligand>
        <name>Mn(2+)</name>
        <dbReference type="ChEBI" id="CHEBI:29035"/>
    </ligand>
</feature>
<gene>
    <name evidence="7" type="ORF">M440DRAFT_1389792</name>
</gene>
<dbReference type="GO" id="GO:0003849">
    <property type="term" value="F:3-deoxy-7-phosphoheptulonate synthase activity"/>
    <property type="evidence" value="ECO:0007669"/>
    <property type="project" value="UniProtKB-EC"/>
</dbReference>
<dbReference type="AlphaFoldDB" id="A0A2T4C8X0"/>
<dbReference type="Proteomes" id="UP000240760">
    <property type="component" value="Unassembled WGS sequence"/>
</dbReference>
<keyword evidence="5" id="KW-0104">Cadmium</keyword>
<evidence type="ECO:0000256" key="5">
    <source>
        <dbReference type="PIRSR" id="PIRSR602480-1"/>
    </source>
</evidence>
<dbReference type="InterPro" id="IPR013785">
    <property type="entry name" value="Aldolase_TIM"/>
</dbReference>
<proteinExistence type="inferred from homology"/>
<evidence type="ECO:0000256" key="4">
    <source>
        <dbReference type="ARBA" id="ARBA00047508"/>
    </source>
</evidence>
<feature type="binding site" evidence="5">
    <location>
        <position position="346"/>
    </location>
    <ligand>
        <name>Mn(2+)</name>
        <dbReference type="ChEBI" id="CHEBI:29035"/>
    </ligand>
</feature>
<dbReference type="EC" id="2.5.1.54" evidence="6"/>
<sequence>MVQTQIQIPELGLLPTTFSKVKPAVTETIREITPPTDHLDTWSPDSWRTKRAAQAVEYADKDALEETCAYLRQLPPLVNPSEIEQARAQLYHVALGRAFVIQGGDCAESFHDIKYDVIKKKVELLRRQSEILEEALGMTVIPLGRIAGQYAKPRSNPFETLPSGEKIHAFRGHNVNSEDPNRRQPDPNRLLLGYFYAAASQNTIRHVSTHSSSSVSSAAGKTPGKSFLYTSHEALHLPYESALTRDRYNLSATTIWLGERTRQLDGAHVEYARGLRNPIGVKVGPTATADEVVAILNALSPDRSQCGKITIITRMGCGKVRSVLPPIIRAVQLSGHVPIWMSDPCHGNTFATSTGVKTRRAEDLLQELKETYIAHRSLGSRLGGIHLEQTGEDVTECLDGQTNTCEEDLGQCYQSLCDPRLSNEQALWLVKQFGEFVKNYQHEA</sequence>
<keyword evidence="6" id="KW-0057">Aromatic amino acid biosynthesis</keyword>
<dbReference type="Gene3D" id="3.20.20.70">
    <property type="entry name" value="Aldolase class I"/>
    <property type="match status" value="1"/>
</dbReference>
<keyword evidence="8" id="KW-1185">Reference proteome</keyword>
<evidence type="ECO:0000256" key="3">
    <source>
        <dbReference type="ARBA" id="ARBA00022679"/>
    </source>
</evidence>
<dbReference type="Pfam" id="PF01474">
    <property type="entry name" value="DAHP_synth_2"/>
    <property type="match status" value="2"/>
</dbReference>
<evidence type="ECO:0000256" key="2">
    <source>
        <dbReference type="ARBA" id="ARBA00008911"/>
    </source>
</evidence>
<evidence type="ECO:0000256" key="6">
    <source>
        <dbReference type="RuleBase" id="RU363071"/>
    </source>
</evidence>
<feature type="binding site" evidence="5">
    <location>
        <position position="282"/>
    </location>
    <ligand>
        <name>phosphoenolpyruvate</name>
        <dbReference type="ChEBI" id="CHEBI:58702"/>
    </ligand>
</feature>
<feature type="binding site" evidence="5">
    <location>
        <position position="106"/>
    </location>
    <ligand>
        <name>Mn(2+)</name>
        <dbReference type="ChEBI" id="CHEBI:29035"/>
    </ligand>
</feature>
<dbReference type="UniPathway" id="UPA00053">
    <property type="reaction ID" value="UER00084"/>
</dbReference>
<accession>A0A2T4C8X0</accession>
<dbReference type="EMBL" id="KZ679129">
    <property type="protein sequence ID" value="PTB78021.1"/>
    <property type="molecule type" value="Genomic_DNA"/>
</dbReference>